<accession>A0A423PFM3</accession>
<evidence type="ECO:0000256" key="4">
    <source>
        <dbReference type="ARBA" id="ARBA00023239"/>
    </source>
</evidence>
<protein>
    <submittedName>
        <fullName evidence="6">Aldehyde-activating protein</fullName>
    </submittedName>
</protein>
<keyword evidence="2" id="KW-0479">Metal-binding</keyword>
<dbReference type="EMBL" id="AYKH01000042">
    <property type="protein sequence ID" value="ROO24431.1"/>
    <property type="molecule type" value="Genomic_DNA"/>
</dbReference>
<dbReference type="Proteomes" id="UP000283993">
    <property type="component" value="Unassembled WGS sequence"/>
</dbReference>
<dbReference type="Pfam" id="PF04828">
    <property type="entry name" value="GFA"/>
    <property type="match status" value="1"/>
</dbReference>
<dbReference type="InterPro" id="IPR006913">
    <property type="entry name" value="CENP-V/GFA"/>
</dbReference>
<keyword evidence="4" id="KW-0456">Lyase</keyword>
<dbReference type="SUPFAM" id="SSF51316">
    <property type="entry name" value="Mss4-like"/>
    <property type="match status" value="1"/>
</dbReference>
<feature type="domain" description="CENP-V/GFA" evidence="5">
    <location>
        <begin position="8"/>
        <end position="110"/>
    </location>
</feature>
<dbReference type="GO" id="GO:0046872">
    <property type="term" value="F:metal ion binding"/>
    <property type="evidence" value="ECO:0007669"/>
    <property type="project" value="UniProtKB-KW"/>
</dbReference>
<proteinExistence type="inferred from homology"/>
<reference evidence="6 7" key="1">
    <citation type="submission" date="2013-10" db="EMBL/GenBank/DDBJ databases">
        <title>Salinisphaera orenii MK-B5 Genome Sequencing.</title>
        <authorList>
            <person name="Lai Q."/>
            <person name="Li C."/>
            <person name="Shao Z."/>
        </authorList>
    </citation>
    <scope>NUCLEOTIDE SEQUENCE [LARGE SCALE GENOMIC DNA]</scope>
    <source>
        <strain evidence="6 7">MK-B5</strain>
    </source>
</reference>
<comment type="similarity">
    <text evidence="1">Belongs to the Gfa family.</text>
</comment>
<dbReference type="InterPro" id="IPR011057">
    <property type="entry name" value="Mss4-like_sf"/>
</dbReference>
<keyword evidence="7" id="KW-1185">Reference proteome</keyword>
<keyword evidence="3" id="KW-0862">Zinc</keyword>
<dbReference type="AlphaFoldDB" id="A0A423PFM3"/>
<evidence type="ECO:0000256" key="2">
    <source>
        <dbReference type="ARBA" id="ARBA00022723"/>
    </source>
</evidence>
<dbReference type="PANTHER" id="PTHR33337">
    <property type="entry name" value="GFA DOMAIN-CONTAINING PROTEIN"/>
    <property type="match status" value="1"/>
</dbReference>
<evidence type="ECO:0000256" key="3">
    <source>
        <dbReference type="ARBA" id="ARBA00022833"/>
    </source>
</evidence>
<dbReference type="GO" id="GO:0016846">
    <property type="term" value="F:carbon-sulfur lyase activity"/>
    <property type="evidence" value="ECO:0007669"/>
    <property type="project" value="InterPro"/>
</dbReference>
<comment type="caution">
    <text evidence="6">The sequence shown here is derived from an EMBL/GenBank/DDBJ whole genome shotgun (WGS) entry which is preliminary data.</text>
</comment>
<dbReference type="PANTHER" id="PTHR33337:SF40">
    <property type="entry name" value="CENP-V_GFA DOMAIN-CONTAINING PROTEIN-RELATED"/>
    <property type="match status" value="1"/>
</dbReference>
<dbReference type="PROSITE" id="PS51891">
    <property type="entry name" value="CENP_V_GFA"/>
    <property type="match status" value="1"/>
</dbReference>
<organism evidence="6 7">
    <name type="scientific">Salinisphaera orenii MK-B5</name>
    <dbReference type="NCBI Taxonomy" id="856730"/>
    <lineage>
        <taxon>Bacteria</taxon>
        <taxon>Pseudomonadati</taxon>
        <taxon>Pseudomonadota</taxon>
        <taxon>Gammaproteobacteria</taxon>
        <taxon>Salinisphaerales</taxon>
        <taxon>Salinisphaeraceae</taxon>
        <taxon>Salinisphaera</taxon>
    </lineage>
</organism>
<name>A0A423PFM3_9GAMM</name>
<dbReference type="Gene3D" id="3.90.1590.10">
    <property type="entry name" value="glutathione-dependent formaldehyde- activating enzyme (gfa)"/>
    <property type="match status" value="1"/>
</dbReference>
<evidence type="ECO:0000313" key="6">
    <source>
        <dbReference type="EMBL" id="ROO24431.1"/>
    </source>
</evidence>
<evidence type="ECO:0000259" key="5">
    <source>
        <dbReference type="PROSITE" id="PS51891"/>
    </source>
</evidence>
<gene>
    <name evidence="6" type="ORF">SAOR_14635</name>
</gene>
<evidence type="ECO:0000313" key="7">
    <source>
        <dbReference type="Proteomes" id="UP000283993"/>
    </source>
</evidence>
<sequence length="137" mass="14864">MDVMTWIHSGRCACSAVTFRLMTQPTDVIACHCKTCRRVSGYYWAATHVARTALVIDSDETLAWWASSDIAERGFCNRCGSSLFYRLHDADRISVAPGALDGPTGLATATHICCAEAGDYYRLDDGLPCHSGPTVNG</sequence>
<evidence type="ECO:0000256" key="1">
    <source>
        <dbReference type="ARBA" id="ARBA00005495"/>
    </source>
</evidence>